<organism evidence="3 4">
    <name type="scientific">Pandoraea vervacti</name>
    <dbReference type="NCBI Taxonomy" id="656178"/>
    <lineage>
        <taxon>Bacteria</taxon>
        <taxon>Pseudomonadati</taxon>
        <taxon>Pseudomonadota</taxon>
        <taxon>Betaproteobacteria</taxon>
        <taxon>Burkholderiales</taxon>
        <taxon>Burkholderiaceae</taxon>
        <taxon>Pandoraea</taxon>
    </lineage>
</organism>
<keyword evidence="4" id="KW-1185">Reference proteome</keyword>
<dbReference type="PRINTS" id="PR00081">
    <property type="entry name" value="GDHRDH"/>
</dbReference>
<keyword evidence="2" id="KW-0560">Oxidoreductase</keyword>
<name>A0ABM5SWN6_9BURK</name>
<reference evidence="4" key="1">
    <citation type="submission" date="2015-02" db="EMBL/GenBank/DDBJ databases">
        <title>Complete Genome Sequencing of Pandoraea vervacti NS15 sp. nov.</title>
        <authorList>
            <person name="Chan K.-G."/>
        </authorList>
    </citation>
    <scope>NUCLEOTIDE SEQUENCE [LARGE SCALE GENOMIC DNA]</scope>
    <source>
        <strain evidence="4">NS15</strain>
    </source>
</reference>
<comment type="similarity">
    <text evidence="1">Belongs to the short-chain dehydrogenases/reductases (SDR) family.</text>
</comment>
<evidence type="ECO:0000313" key="4">
    <source>
        <dbReference type="Proteomes" id="UP000035085"/>
    </source>
</evidence>
<dbReference type="NCBIfam" id="NF005559">
    <property type="entry name" value="PRK07231.1"/>
    <property type="match status" value="1"/>
</dbReference>
<dbReference type="NCBIfam" id="NF009466">
    <property type="entry name" value="PRK12826.1-2"/>
    <property type="match status" value="1"/>
</dbReference>
<dbReference type="InterPro" id="IPR002347">
    <property type="entry name" value="SDR_fam"/>
</dbReference>
<dbReference type="PROSITE" id="PS00061">
    <property type="entry name" value="ADH_SHORT"/>
    <property type="match status" value="1"/>
</dbReference>
<evidence type="ECO:0008006" key="5">
    <source>
        <dbReference type="Google" id="ProtNLM"/>
    </source>
</evidence>
<dbReference type="RefSeq" id="WP_044454936.1">
    <property type="nucleotide sequence ID" value="NZ_CP010897.2"/>
</dbReference>
<dbReference type="InterPro" id="IPR020904">
    <property type="entry name" value="Sc_DH/Rdtase_CS"/>
</dbReference>
<dbReference type="Pfam" id="PF13561">
    <property type="entry name" value="adh_short_C2"/>
    <property type="match status" value="1"/>
</dbReference>
<dbReference type="PANTHER" id="PTHR24321">
    <property type="entry name" value="DEHYDROGENASES, SHORT CHAIN"/>
    <property type="match status" value="1"/>
</dbReference>
<gene>
    <name evidence="3" type="ORF">UC34_07110</name>
</gene>
<dbReference type="CDD" id="cd05233">
    <property type="entry name" value="SDR_c"/>
    <property type="match status" value="1"/>
</dbReference>
<proteinExistence type="inferred from homology"/>
<sequence length="255" mass="26762">MTHANSFAGKVVLVTGAASGIGRAVSAAFANEGATVVVADMQVDAGERVVADLRSNGADASFFRTDVADPQACLALVGHIRKQYGRLDAACNNAGVADGPTPPPTHEVSVEQWRRMIDIDLSGVFYCLQAELPLLLETGGGAIVNTASLQSYISFPRTAAYTAAKHGVLGLTKTVAKEYGAQGIRCNAVAPGIVDTPLTHDILVDQRWRNALEEKIPLGRTATPEDIARVMVWLCSPASQYVNGACLPVDGGFLA</sequence>
<accession>A0ABM5SWN6</accession>
<dbReference type="InterPro" id="IPR036291">
    <property type="entry name" value="NAD(P)-bd_dom_sf"/>
</dbReference>
<dbReference type="PANTHER" id="PTHR24321:SF8">
    <property type="entry name" value="ESTRADIOL 17-BETA-DEHYDROGENASE 8-RELATED"/>
    <property type="match status" value="1"/>
</dbReference>
<dbReference type="Gene3D" id="3.40.50.720">
    <property type="entry name" value="NAD(P)-binding Rossmann-like Domain"/>
    <property type="match status" value="1"/>
</dbReference>
<evidence type="ECO:0000256" key="1">
    <source>
        <dbReference type="ARBA" id="ARBA00006484"/>
    </source>
</evidence>
<dbReference type="PRINTS" id="PR00080">
    <property type="entry name" value="SDRFAMILY"/>
</dbReference>
<dbReference type="EMBL" id="CP010897">
    <property type="protein sequence ID" value="AJP56823.1"/>
    <property type="molecule type" value="Genomic_DNA"/>
</dbReference>
<evidence type="ECO:0000313" key="3">
    <source>
        <dbReference type="EMBL" id="AJP56823.1"/>
    </source>
</evidence>
<dbReference type="SUPFAM" id="SSF51735">
    <property type="entry name" value="NAD(P)-binding Rossmann-fold domains"/>
    <property type="match status" value="1"/>
</dbReference>
<protein>
    <recommendedName>
        <fullName evidence="5">Short-chain dehydrogenase</fullName>
    </recommendedName>
</protein>
<evidence type="ECO:0000256" key="2">
    <source>
        <dbReference type="ARBA" id="ARBA00023002"/>
    </source>
</evidence>
<dbReference type="Proteomes" id="UP000035085">
    <property type="component" value="Chromosome"/>
</dbReference>